<keyword evidence="1 2" id="KW-0732">Signal</keyword>
<reference evidence="6" key="1">
    <citation type="submission" date="2023-07" db="EMBL/GenBank/DDBJ databases">
        <title>Functional and genomic diversity of the sorghum phyllosphere microbiome.</title>
        <authorList>
            <person name="Shade A."/>
        </authorList>
    </citation>
    <scope>NUCLEOTIDE SEQUENCE [LARGE SCALE GENOMIC DNA]</scope>
    <source>
        <strain evidence="6">SORGH_AS_0422</strain>
    </source>
</reference>
<dbReference type="Proteomes" id="UP001258315">
    <property type="component" value="Unassembled WGS sequence"/>
</dbReference>
<dbReference type="Gene3D" id="2.60.40.380">
    <property type="entry name" value="Purple acid phosphatase-like, N-terminal"/>
    <property type="match status" value="1"/>
</dbReference>
<comment type="caution">
    <text evidence="5">The sequence shown here is derived from an EMBL/GenBank/DDBJ whole genome shotgun (WGS) entry which is preliminary data.</text>
</comment>
<feature type="signal peptide" evidence="2">
    <location>
        <begin position="1"/>
        <end position="27"/>
    </location>
</feature>
<evidence type="ECO:0000256" key="1">
    <source>
        <dbReference type="ARBA" id="ARBA00022729"/>
    </source>
</evidence>
<feature type="domain" description="Purple acid phosphatase N-terminal" evidence="4">
    <location>
        <begin position="52"/>
        <end position="116"/>
    </location>
</feature>
<keyword evidence="6" id="KW-1185">Reference proteome</keyword>
<gene>
    <name evidence="5" type="ORF">QE417_000065</name>
</gene>
<accession>A0ABU3GMH3</accession>
<dbReference type="InterPro" id="IPR029052">
    <property type="entry name" value="Metallo-depent_PP-like"/>
</dbReference>
<organism evidence="5 6">
    <name type="scientific">Mucilaginibacter terrae</name>
    <dbReference type="NCBI Taxonomy" id="1955052"/>
    <lineage>
        <taxon>Bacteria</taxon>
        <taxon>Pseudomonadati</taxon>
        <taxon>Bacteroidota</taxon>
        <taxon>Sphingobacteriia</taxon>
        <taxon>Sphingobacteriales</taxon>
        <taxon>Sphingobacteriaceae</taxon>
        <taxon>Mucilaginibacter</taxon>
    </lineage>
</organism>
<dbReference type="SUPFAM" id="SSF56300">
    <property type="entry name" value="Metallo-dependent phosphatases"/>
    <property type="match status" value="1"/>
</dbReference>
<dbReference type="Pfam" id="PF00149">
    <property type="entry name" value="Metallophos"/>
    <property type="match status" value="1"/>
</dbReference>
<feature type="chain" id="PRO_5046944007" evidence="2">
    <location>
        <begin position="28"/>
        <end position="482"/>
    </location>
</feature>
<feature type="domain" description="Calcineurin-like phosphoesterase" evidence="3">
    <location>
        <begin position="141"/>
        <end position="352"/>
    </location>
</feature>
<sequence>MPALPIFNYMKKLSLYLLFTLTIRATAMCQTTSPAPTISSNSKATILRGPYLQVATPNEMTIRWRTNTAEQSTVRYGLTPDNLDMKANNSLVVTEHMVRLSDLKPLTKYYYSVGSFEFSLKVDKNNYFYTLPKKGSDSLVRIAGFGDCGNNSINQRNVRDQVIKYVGNNVLNAWILMGDNAYTDGTDAEFQAKFFNVYQDNLLKNYPLFPVPGNHDYNNIASVATAEQFKLAYFQNFSVPTEGEAGGVPSHTKSYYSYDIGNTHFLALDSYGPDNKGAYMYDQAGEQAEWVRKDLKANNNKWVVAYFHHPPYTMGSHNSDTEQLLVRIRENFIKILEDNGVDLVLCGHSHVYERSKLMKGYYGNEAEFDPQKFDLSSSSALYNGSKDSAPYLKSKSKTDGTVYVVAGSAGALGGHKPTWPHNAMYYYNCDIGGAIMLEVQGSRLDLKWICADGQIRDHFTMMKDVSKKDEEYLKQDKILIKK</sequence>
<dbReference type="EMBL" id="JAVLVU010000001">
    <property type="protein sequence ID" value="MDT3400993.1"/>
    <property type="molecule type" value="Genomic_DNA"/>
</dbReference>
<dbReference type="PANTHER" id="PTHR45867">
    <property type="entry name" value="PURPLE ACID PHOSPHATASE"/>
    <property type="match status" value="1"/>
</dbReference>
<protein>
    <submittedName>
        <fullName evidence="5">Icc-related predicted phosphoesterase</fullName>
    </submittedName>
</protein>
<evidence type="ECO:0000259" key="4">
    <source>
        <dbReference type="Pfam" id="PF16656"/>
    </source>
</evidence>
<proteinExistence type="predicted"/>
<dbReference type="PANTHER" id="PTHR45867:SF3">
    <property type="entry name" value="ACID PHOSPHATASE TYPE 7"/>
    <property type="match status" value="1"/>
</dbReference>
<dbReference type="Pfam" id="PF16656">
    <property type="entry name" value="Pur_ac_phosph_N"/>
    <property type="match status" value="1"/>
</dbReference>
<dbReference type="Gene3D" id="3.60.21.10">
    <property type="match status" value="1"/>
</dbReference>
<name>A0ABU3GMH3_9SPHI</name>
<dbReference type="InterPro" id="IPR015914">
    <property type="entry name" value="PAPs_N"/>
</dbReference>
<dbReference type="InterPro" id="IPR008963">
    <property type="entry name" value="Purple_acid_Pase-like_N"/>
</dbReference>
<evidence type="ECO:0000313" key="6">
    <source>
        <dbReference type="Proteomes" id="UP001258315"/>
    </source>
</evidence>
<dbReference type="InterPro" id="IPR004843">
    <property type="entry name" value="Calcineurin-like_PHP"/>
</dbReference>
<evidence type="ECO:0000313" key="5">
    <source>
        <dbReference type="EMBL" id="MDT3400993.1"/>
    </source>
</evidence>
<evidence type="ECO:0000256" key="2">
    <source>
        <dbReference type="SAM" id="SignalP"/>
    </source>
</evidence>
<evidence type="ECO:0000259" key="3">
    <source>
        <dbReference type="Pfam" id="PF00149"/>
    </source>
</evidence>
<dbReference type="SUPFAM" id="SSF49363">
    <property type="entry name" value="Purple acid phosphatase, N-terminal domain"/>
    <property type="match status" value="1"/>
</dbReference>